<feature type="region of interest" description="Disordered" evidence="1">
    <location>
        <begin position="463"/>
        <end position="514"/>
    </location>
</feature>
<organism evidence="2 3">
    <name type="scientific">Bodo saltans</name>
    <name type="common">Flagellated protozoan</name>
    <dbReference type="NCBI Taxonomy" id="75058"/>
    <lineage>
        <taxon>Eukaryota</taxon>
        <taxon>Discoba</taxon>
        <taxon>Euglenozoa</taxon>
        <taxon>Kinetoplastea</taxon>
        <taxon>Metakinetoplastina</taxon>
        <taxon>Eubodonida</taxon>
        <taxon>Bodonidae</taxon>
        <taxon>Bodo</taxon>
    </lineage>
</organism>
<evidence type="ECO:0000313" key="3">
    <source>
        <dbReference type="Proteomes" id="UP000051952"/>
    </source>
</evidence>
<dbReference type="EMBL" id="CYKH01000336">
    <property type="protein sequence ID" value="CUI13115.1"/>
    <property type="molecule type" value="Genomic_DNA"/>
</dbReference>
<feature type="compositionally biased region" description="Low complexity" evidence="1">
    <location>
        <begin position="980"/>
        <end position="1004"/>
    </location>
</feature>
<feature type="compositionally biased region" description="Polar residues" evidence="1">
    <location>
        <begin position="1150"/>
        <end position="1160"/>
    </location>
</feature>
<feature type="compositionally biased region" description="Polar residues" evidence="1">
    <location>
        <begin position="489"/>
        <end position="503"/>
    </location>
</feature>
<sequence length="1512" mass="162123">MSDLSVMDIVFFLKHRLGLEFIAGSRKFIVPGNLVLGQLNDTPGALDTSFAAADVSGALSDGGTSVLSNGSFVGGVGTIINYSHREQLIPAAAASLAEMSQDLCGAAQTNSPHCTASELSAALLLSLYYAAAAVSLKLPNGEASLRLVMQVQTLRGRPFNCLTLFTVFQIRKYLFPPTASDKNRIFDAPEGETLPSEAKLLANVPVFQHEGDAAQLHITLLPDRASVVPQQFSVVSGDSALSKPSSSAFTTCPFPLCDTIHSTFPSDYNWVYRLVAMCVETETGKFSDIEPSLTDGQASHLLLLWAEAIYMRKERSVVPPPAAMVEAADVTPSTKELDPVLDRQESNLLKMSSKFTSATGDSYFRLVDVPAALFLSTMLSEDRWRSLMMWALIPPSAPLGGPRGSTTSLSEAPSSRKASIFGAAVQSPPTHHPTEAFRIIHAMCECAVRLLGGEAAVQSALTSLDEVPRRRRNSRKSSVALLPSSSESNIPATDGTASTDANEPSSRPPLPWSLPSQTKLCVPIALPGQRRITTHFELVDQLATILCSSGVFGPELSSMHAGLSSSEDEGQGTGFTSAVQIITLFACRALPRSDPRVWILLCMLSPDMRLEVVPRCCQQSLQRLLWVRFLQELHKENAAKNDGGPKKRRRRSSVASVTSTTDTTVPSAVAFVVDLFEADSMLTASVLECHARRERRKLRLEQPRLEAQQQQEQHQPQGQPIAEPTDLLSLLKAAFLTPAIEVMTNEFIKFREIQESKRTPIPVPTNAKNVFAVEVAQLRLSLPLRQPGLSDGSYACDHCVAKTSQNRCEIEDAIKEKLKPRKESMLAPRPSVVATAAAPQPSQPAAAVPPAAPIVSPTDEYSSDEEEDIEEDSADETTQHADDHLTKVTPEISTRVKTVSPKAQDFTPPSAKSQQTTVAATTTSPKSSGANASSASSSNNGKPHPKNAPSNGSTATPVKDNKKDKTSKEEESPRKPSVTTSAKQQPAVAAAAPSPATKKTPAAVLDKKPMPKPSSKPPPPPKSAQRASSAKETPAAGAVALNSKEKVSANHNVVSMDATLLEHSGKNENIMIETSDSAERFHFLLRTIRPSRPNQYNPPLQLLRKDEARQAALKVTTERNSVNAVSSVDAVGDVLSAQPLTISVASTTPAAAKQPLTTIPKQPLSLEQLETTKREDSHENSSIRSLSSSRDHSASSVGAAVPAPLPRDARTPTKAPSTPKFKPVHSGLQGAVVEVAPQTPPTKLEASGDHTETFTPTALPITAVSSKVLPFVQPSPVGIPSSTSSSDTIHSKLPPPTQESPSSKGSFISKDQTPQELSLNVEKARLSATTTAAAPKPMMIEADKHVIERNSVGKSSGPPPSRATTNITNPVELPAAKTARDRLSPSPPSVLSPKSPFTRYSPAAVSPSPDAERSLTKFTIPAQQKTTTPTRATNHHKPPPIPRKTMSASSTHSGTVTLPPRRRRRCNKATVTQQLPRETIQPLTRRCTTCHRRLASPPPPYVCTKVPRCECC</sequence>
<dbReference type="OMA" id="ECHARRE"/>
<feature type="region of interest" description="Disordered" evidence="1">
    <location>
        <begin position="1150"/>
        <end position="1225"/>
    </location>
</feature>
<feature type="region of interest" description="Disordered" evidence="1">
    <location>
        <begin position="1278"/>
        <end position="1314"/>
    </location>
</feature>
<feature type="compositionally biased region" description="Acidic residues" evidence="1">
    <location>
        <begin position="861"/>
        <end position="875"/>
    </location>
</feature>
<feature type="compositionally biased region" description="Low complexity" evidence="1">
    <location>
        <begin position="476"/>
        <end position="488"/>
    </location>
</feature>
<evidence type="ECO:0000256" key="1">
    <source>
        <dbReference type="SAM" id="MobiDB-lite"/>
    </source>
</evidence>
<gene>
    <name evidence="2" type="ORF">BSAL_62960</name>
</gene>
<dbReference type="Proteomes" id="UP000051952">
    <property type="component" value="Unassembled WGS sequence"/>
</dbReference>
<feature type="compositionally biased region" description="Basic and acidic residues" evidence="1">
    <location>
        <begin position="959"/>
        <end position="974"/>
    </location>
</feature>
<dbReference type="VEuPathDB" id="TriTrypDB:BSAL_62960"/>
<reference evidence="3" key="1">
    <citation type="submission" date="2015-09" db="EMBL/GenBank/DDBJ databases">
        <authorList>
            <consortium name="Pathogen Informatics"/>
        </authorList>
    </citation>
    <scope>NUCLEOTIDE SEQUENCE [LARGE SCALE GENOMIC DNA]</scope>
    <source>
        <strain evidence="3">Lake Konstanz</strain>
    </source>
</reference>
<accession>A0A0S4KMC0</accession>
<feature type="region of interest" description="Disordered" evidence="1">
    <location>
        <begin position="832"/>
        <end position="1044"/>
    </location>
</feature>
<protein>
    <submittedName>
        <fullName evidence="2">Uncharacterized protein</fullName>
    </submittedName>
</protein>
<feature type="compositionally biased region" description="Basic and acidic residues" evidence="1">
    <location>
        <begin position="877"/>
        <end position="886"/>
    </location>
</feature>
<keyword evidence="3" id="KW-1185">Reference proteome</keyword>
<feature type="region of interest" description="Disordered" evidence="1">
    <location>
        <begin position="1350"/>
        <end position="1459"/>
    </location>
</feature>
<feature type="compositionally biased region" description="Pro residues" evidence="1">
    <location>
        <begin position="1011"/>
        <end position="1022"/>
    </location>
</feature>
<feature type="compositionally biased region" description="Polar residues" evidence="1">
    <location>
        <begin position="1299"/>
        <end position="1314"/>
    </location>
</feature>
<feature type="compositionally biased region" description="Polar residues" evidence="1">
    <location>
        <begin position="1421"/>
        <end position="1432"/>
    </location>
</feature>
<feature type="region of interest" description="Disordered" evidence="1">
    <location>
        <begin position="638"/>
        <end position="659"/>
    </location>
</feature>
<feature type="compositionally biased region" description="Basic and acidic residues" evidence="1">
    <location>
        <begin position="1170"/>
        <end position="1181"/>
    </location>
</feature>
<proteinExistence type="predicted"/>
<feature type="compositionally biased region" description="Low complexity" evidence="1">
    <location>
        <begin position="832"/>
        <end position="860"/>
    </location>
</feature>
<feature type="compositionally biased region" description="Low complexity" evidence="1">
    <location>
        <begin position="910"/>
        <end position="942"/>
    </location>
</feature>
<feature type="compositionally biased region" description="Low complexity" evidence="1">
    <location>
        <begin position="1182"/>
        <end position="1202"/>
    </location>
</feature>
<evidence type="ECO:0000313" key="2">
    <source>
        <dbReference type="EMBL" id="CUI13115.1"/>
    </source>
</evidence>
<feature type="compositionally biased region" description="Polar residues" evidence="1">
    <location>
        <begin position="1446"/>
        <end position="1456"/>
    </location>
</feature>
<name>A0A0S4KMC0_BODSA</name>